<keyword evidence="34" id="KW-1185">Reference proteome</keyword>
<dbReference type="GO" id="GO:0008360">
    <property type="term" value="P:regulation of cell shape"/>
    <property type="evidence" value="ECO:0007669"/>
    <property type="project" value="UniProtKB-KW"/>
</dbReference>
<dbReference type="GO" id="GO:0009252">
    <property type="term" value="P:peptidoglycan biosynthetic process"/>
    <property type="evidence" value="ECO:0007669"/>
    <property type="project" value="UniProtKB-KW"/>
</dbReference>
<comment type="similarity">
    <text evidence="4">In the C-terminal section; belongs to the transpeptidase family.</text>
</comment>
<proteinExistence type="inferred from homology"/>
<comment type="caution">
    <text evidence="33">The sequence shown here is derived from an EMBL/GenBank/DDBJ whole genome shotgun (WGS) entry which is preliminary data.</text>
</comment>
<dbReference type="Proteomes" id="UP000015462">
    <property type="component" value="Unassembled WGS sequence"/>
</dbReference>
<evidence type="ECO:0000256" key="22">
    <source>
        <dbReference type="ARBA" id="ARBA00023268"/>
    </source>
</evidence>
<sequence>MNQQHSSSSLFKKVSISIFLIGVIFIGALGLYIKFSIIPDLPDVNLLKNIQLQTPMSIYSRDGLLIAKFGEKKRIPTRYEDIPATQINAFLAAEDKDFFQHSGVDFIGLLRATGQLLLTGEKKQGGSTITMQVARNFFLTKKKTYSRKIREILLSFIIERELSKQDILTLYLNKIYLGHRSYGIAAAAQVYYDSTLSDLSLAQQAMIAGLPKAPSAFNPISNPDRALLRRNYVLNRLLSLNYISQPEFNAAIAEPITARLHSASVELEAPYVAEMVRNEVYEIYGDEIYTNGMHVVTTLDSTHQNAANHAVRKALHAYDRRHGYRGILDHIDLDNMDTNDLDSSPLSSYKKIGETEPAIVTALTDKSVTAITSDKVLVEITWENLKWAWPYINENKQGKKPTSAAEILAVGDIIRVRQQPNTDIFELAQVPNVSGALVSINPNDGALTSLVGGYDYYSSKFNRAFQSQRQPGSGFKPILYSAALSKGYTTATLINDAPVVFDDAGLEQQWRPENYSGKFFGPTRLREALIHSRNLVSIRILRDIGTKYVRNFAGRFGFNPSSLPNNLSLSLGSGSANPYKMATAYSVFANGGFSVSPYFIQQITSASGEILFQANPAIAIIDKQETPQSKNLLADSAVTTPLITPTLLDNNTPIDPIVEPPIRKAPRVISPQLHFLINSLLRDVVNRGTGRKALSLGRSDLAGKTGTTNDQRDAWFNGFNPSLVAVAWVGLDNGKPLGNRETGGRAALPIWIDFMREALKNTPNIPLSQPDGIVGLLIDSETGLKTNPSNPKAIFEYFREENTPPADNKNNEFSNSSLGKQPSIEELF</sequence>
<dbReference type="InterPro" id="IPR001460">
    <property type="entry name" value="PCN-bd_Tpept"/>
</dbReference>
<dbReference type="Pfam" id="PF00905">
    <property type="entry name" value="Transpeptidase"/>
    <property type="match status" value="1"/>
</dbReference>
<dbReference type="GO" id="GO:0030288">
    <property type="term" value="C:outer membrane-bounded periplasmic space"/>
    <property type="evidence" value="ECO:0007669"/>
    <property type="project" value="TreeGrafter"/>
</dbReference>
<dbReference type="EMBL" id="ASHL01000004">
    <property type="protein sequence ID" value="EPD13116.1"/>
    <property type="molecule type" value="Genomic_DNA"/>
</dbReference>
<evidence type="ECO:0000256" key="26">
    <source>
        <dbReference type="ARBA" id="ARBA00049902"/>
    </source>
</evidence>
<keyword evidence="8" id="KW-1003">Cell membrane</keyword>
<evidence type="ECO:0000256" key="12">
    <source>
        <dbReference type="ARBA" id="ARBA00022676"/>
    </source>
</evidence>
<keyword evidence="16" id="KW-0133">Cell shape</keyword>
<evidence type="ECO:0000256" key="11">
    <source>
        <dbReference type="ARBA" id="ARBA00022670"/>
    </source>
</evidence>
<dbReference type="GO" id="GO:0071555">
    <property type="term" value="P:cell wall organization"/>
    <property type="evidence" value="ECO:0007669"/>
    <property type="project" value="UniProtKB-KW"/>
</dbReference>
<evidence type="ECO:0000256" key="9">
    <source>
        <dbReference type="ARBA" id="ARBA00022519"/>
    </source>
</evidence>
<comment type="catalytic activity">
    <reaction evidence="26">
        <text>[GlcNAc-(1-&gt;4)-Mur2Ac(oyl-L-Ala-gamma-D-Glu-L-Lys-D-Ala-D-Ala)](n)-di-trans,octa-cis-undecaprenyl diphosphate + beta-D-GlcNAc-(1-&gt;4)-Mur2Ac(oyl-L-Ala-gamma-D-Glu-L-Lys-D-Ala-D-Ala)-di-trans,octa-cis-undecaprenyl diphosphate = [GlcNAc-(1-&gt;4)-Mur2Ac(oyl-L-Ala-gamma-D-Glu-L-Lys-D-Ala-D-Ala)](n+1)-di-trans,octa-cis-undecaprenyl diphosphate + di-trans,octa-cis-undecaprenyl diphosphate + H(+)</text>
        <dbReference type="Rhea" id="RHEA:23708"/>
        <dbReference type="Rhea" id="RHEA-COMP:9602"/>
        <dbReference type="Rhea" id="RHEA-COMP:9603"/>
        <dbReference type="ChEBI" id="CHEBI:15378"/>
        <dbReference type="ChEBI" id="CHEBI:58405"/>
        <dbReference type="ChEBI" id="CHEBI:60033"/>
        <dbReference type="ChEBI" id="CHEBI:78435"/>
        <dbReference type="EC" id="2.4.99.28"/>
    </reaction>
</comment>
<protein>
    <recommendedName>
        <fullName evidence="7">Penicillin-binding protein 1A</fullName>
        <ecNumber evidence="25">2.4.99.28</ecNumber>
        <ecNumber evidence="6">3.4.16.4</ecNumber>
    </recommendedName>
</protein>
<dbReference type="InterPro" id="IPR001264">
    <property type="entry name" value="Glyco_trans_51"/>
</dbReference>
<keyword evidence="18" id="KW-0573">Peptidoglycan synthesis</keyword>
<dbReference type="InterPro" id="IPR012338">
    <property type="entry name" value="Beta-lactam/transpept-like"/>
</dbReference>
<dbReference type="InterPro" id="IPR050396">
    <property type="entry name" value="Glycosyltr_51/Transpeptidase"/>
</dbReference>
<evidence type="ECO:0000256" key="10">
    <source>
        <dbReference type="ARBA" id="ARBA00022645"/>
    </source>
</evidence>
<dbReference type="Pfam" id="PF17092">
    <property type="entry name" value="PCB_OB"/>
    <property type="match status" value="1"/>
</dbReference>
<dbReference type="NCBIfam" id="TIGR02074">
    <property type="entry name" value="PBP_1a_fam"/>
    <property type="match status" value="1"/>
</dbReference>
<keyword evidence="23" id="KW-0961">Cell wall biogenesis/degradation</keyword>
<evidence type="ECO:0000256" key="29">
    <source>
        <dbReference type="SAM" id="Phobius"/>
    </source>
</evidence>
<keyword evidence="17" id="KW-0735">Signal-anchor</keyword>
<feature type="domain" description="Penicillin-binding protein transpeptidase" evidence="30">
    <location>
        <begin position="435"/>
        <end position="747"/>
    </location>
</feature>
<dbReference type="FunFam" id="1.10.3810.10:FF:000003">
    <property type="entry name" value="Penicillin-binding protein 1a"/>
    <property type="match status" value="1"/>
</dbReference>
<dbReference type="AlphaFoldDB" id="A0AB33Z105"/>
<evidence type="ECO:0000256" key="2">
    <source>
        <dbReference type="ARBA" id="ARBA00004249"/>
    </source>
</evidence>
<evidence type="ECO:0000256" key="5">
    <source>
        <dbReference type="ARBA" id="ARBA00007739"/>
    </source>
</evidence>
<dbReference type="SUPFAM" id="SSF53955">
    <property type="entry name" value="Lysozyme-like"/>
    <property type="match status" value="1"/>
</dbReference>
<dbReference type="GO" id="GO:0009002">
    <property type="term" value="F:serine-type D-Ala-D-Ala carboxypeptidase activity"/>
    <property type="evidence" value="ECO:0007669"/>
    <property type="project" value="UniProtKB-EC"/>
</dbReference>
<keyword evidence="9" id="KW-0997">Cell inner membrane</keyword>
<keyword evidence="21" id="KW-0046">Antibiotic resistance</keyword>
<feature type="domain" description="Penicillin-binding protein OB-like" evidence="32">
    <location>
        <begin position="324"/>
        <end position="433"/>
    </location>
</feature>
<keyword evidence="11" id="KW-0645">Protease</keyword>
<evidence type="ECO:0000256" key="28">
    <source>
        <dbReference type="SAM" id="MobiDB-lite"/>
    </source>
</evidence>
<comment type="pathway">
    <text evidence="27">Glycan biosynthesis.</text>
</comment>
<accession>A0AB33Z105</accession>
<comment type="function">
    <text evidence="1">Cell wall formation. Synthesis of cross-linked peptidoglycan from the lipid intermediates. The enzyme has a penicillin-insensitive transglycosylase N-terminal domain (formation of linear glycan strands) and a penicillin-sensitive transpeptidase C-terminal domain (cross-linking of the peptide subunits).</text>
</comment>
<keyword evidence="14 29" id="KW-0812">Transmembrane</keyword>
<dbReference type="SUPFAM" id="SSF56601">
    <property type="entry name" value="beta-lactamase/transpeptidase-like"/>
    <property type="match status" value="1"/>
</dbReference>
<comment type="subcellular location">
    <subcellularLocation>
        <location evidence="2">Cell inner membrane</location>
        <topology evidence="2">Single-pass type II membrane protein</topology>
    </subcellularLocation>
</comment>
<dbReference type="GO" id="GO:0046677">
    <property type="term" value="P:response to antibiotic"/>
    <property type="evidence" value="ECO:0007669"/>
    <property type="project" value="UniProtKB-KW"/>
</dbReference>
<dbReference type="InterPro" id="IPR036950">
    <property type="entry name" value="PBP_transglycosylase"/>
</dbReference>
<keyword evidence="15" id="KW-0378">Hydrolase</keyword>
<reference evidence="33 34" key="1">
    <citation type="journal article" date="2013" name="Genome Announc.">
        <title>Genome Sequence of the Pyrene- and Fluoranthene-Degrading Bacterium Cycloclasticus sp. Strain PY97M.</title>
        <authorList>
            <person name="Cui Z."/>
            <person name="Xu G."/>
            <person name="Li Q."/>
            <person name="Gao W."/>
            <person name="Zheng L."/>
        </authorList>
    </citation>
    <scope>NUCLEOTIDE SEQUENCE [LARGE SCALE GENOMIC DNA]</scope>
    <source>
        <strain evidence="33 34">PY97M</strain>
    </source>
</reference>
<dbReference type="Gene3D" id="3.40.710.10">
    <property type="entry name" value="DD-peptidase/beta-lactamase superfamily"/>
    <property type="match status" value="2"/>
</dbReference>
<keyword evidence="20 29" id="KW-0472">Membrane</keyword>
<dbReference type="GO" id="GO:0005886">
    <property type="term" value="C:plasma membrane"/>
    <property type="evidence" value="ECO:0007669"/>
    <property type="project" value="UniProtKB-SubCell"/>
</dbReference>
<evidence type="ECO:0000256" key="16">
    <source>
        <dbReference type="ARBA" id="ARBA00022960"/>
    </source>
</evidence>
<evidence type="ECO:0000259" key="30">
    <source>
        <dbReference type="Pfam" id="PF00905"/>
    </source>
</evidence>
<comment type="pathway">
    <text evidence="3">Cell wall biogenesis; peptidoglycan biosynthesis.</text>
</comment>
<dbReference type="GO" id="GO:0008658">
    <property type="term" value="F:penicillin binding"/>
    <property type="evidence" value="ECO:0007669"/>
    <property type="project" value="InterPro"/>
</dbReference>
<evidence type="ECO:0000256" key="25">
    <source>
        <dbReference type="ARBA" id="ARBA00044770"/>
    </source>
</evidence>
<evidence type="ECO:0000256" key="15">
    <source>
        <dbReference type="ARBA" id="ARBA00022801"/>
    </source>
</evidence>
<dbReference type="EC" id="3.4.16.4" evidence="6"/>
<dbReference type="InterPro" id="IPR023346">
    <property type="entry name" value="Lysozyme-like_dom_sf"/>
</dbReference>
<evidence type="ECO:0000256" key="18">
    <source>
        <dbReference type="ARBA" id="ARBA00022984"/>
    </source>
</evidence>
<evidence type="ECO:0000256" key="27">
    <source>
        <dbReference type="ARBA" id="ARBA00060592"/>
    </source>
</evidence>
<name>A0AB33Z105_9GAMM</name>
<comment type="similarity">
    <text evidence="5">In the N-terminal section; belongs to the glycosyltransferase 51 family.</text>
</comment>
<evidence type="ECO:0000256" key="24">
    <source>
        <dbReference type="ARBA" id="ARBA00034000"/>
    </source>
</evidence>
<evidence type="ECO:0000256" key="13">
    <source>
        <dbReference type="ARBA" id="ARBA00022679"/>
    </source>
</evidence>
<evidence type="ECO:0000256" key="20">
    <source>
        <dbReference type="ARBA" id="ARBA00023136"/>
    </source>
</evidence>
<evidence type="ECO:0000256" key="14">
    <source>
        <dbReference type="ARBA" id="ARBA00022692"/>
    </source>
</evidence>
<evidence type="ECO:0000256" key="1">
    <source>
        <dbReference type="ARBA" id="ARBA00002624"/>
    </source>
</evidence>
<evidence type="ECO:0000256" key="23">
    <source>
        <dbReference type="ARBA" id="ARBA00023316"/>
    </source>
</evidence>
<dbReference type="GO" id="GO:0008955">
    <property type="term" value="F:peptidoglycan glycosyltransferase activity"/>
    <property type="evidence" value="ECO:0007669"/>
    <property type="project" value="UniProtKB-EC"/>
</dbReference>
<evidence type="ECO:0000256" key="3">
    <source>
        <dbReference type="ARBA" id="ARBA00004752"/>
    </source>
</evidence>
<comment type="catalytic activity">
    <reaction evidence="24">
        <text>Preferential cleavage: (Ac)2-L-Lys-D-Ala-|-D-Ala. Also transpeptidation of peptidyl-alanyl moieties that are N-acyl substituents of D-alanine.</text>
        <dbReference type="EC" id="3.4.16.4"/>
    </reaction>
</comment>
<evidence type="ECO:0000256" key="17">
    <source>
        <dbReference type="ARBA" id="ARBA00022968"/>
    </source>
</evidence>
<feature type="domain" description="Glycosyl transferase family 51" evidence="31">
    <location>
        <begin position="64"/>
        <end position="237"/>
    </location>
</feature>
<evidence type="ECO:0000313" key="34">
    <source>
        <dbReference type="Proteomes" id="UP000015462"/>
    </source>
</evidence>
<keyword evidence="19 29" id="KW-1133">Transmembrane helix</keyword>
<evidence type="ECO:0000256" key="4">
    <source>
        <dbReference type="ARBA" id="ARBA00007090"/>
    </source>
</evidence>
<keyword evidence="12" id="KW-0328">Glycosyltransferase</keyword>
<evidence type="ECO:0000259" key="31">
    <source>
        <dbReference type="Pfam" id="PF00912"/>
    </source>
</evidence>
<evidence type="ECO:0000256" key="7">
    <source>
        <dbReference type="ARBA" id="ARBA00018638"/>
    </source>
</evidence>
<evidence type="ECO:0000259" key="32">
    <source>
        <dbReference type="Pfam" id="PF17092"/>
    </source>
</evidence>
<feature type="transmembrane region" description="Helical" evidence="29">
    <location>
        <begin position="14"/>
        <end position="33"/>
    </location>
</feature>
<dbReference type="PANTHER" id="PTHR32282">
    <property type="entry name" value="BINDING PROTEIN TRANSPEPTIDASE, PUTATIVE-RELATED"/>
    <property type="match status" value="1"/>
</dbReference>
<organism evidence="33 34">
    <name type="scientific">Cycloclasticus pugetii</name>
    <dbReference type="NCBI Taxonomy" id="34068"/>
    <lineage>
        <taxon>Bacteria</taxon>
        <taxon>Pseudomonadati</taxon>
        <taxon>Pseudomonadota</taxon>
        <taxon>Gammaproteobacteria</taxon>
        <taxon>Thiotrichales</taxon>
        <taxon>Piscirickettsiaceae</taxon>
        <taxon>Cycloclasticus</taxon>
    </lineage>
</organism>
<evidence type="ECO:0000313" key="33">
    <source>
        <dbReference type="EMBL" id="EPD13116.1"/>
    </source>
</evidence>
<keyword evidence="22" id="KW-0511">Multifunctional enzyme</keyword>
<gene>
    <name evidence="33" type="ORF">L196_05725</name>
</gene>
<dbReference type="Pfam" id="PF00912">
    <property type="entry name" value="Transgly"/>
    <property type="match status" value="1"/>
</dbReference>
<evidence type="ECO:0000256" key="19">
    <source>
        <dbReference type="ARBA" id="ARBA00022989"/>
    </source>
</evidence>
<dbReference type="PANTHER" id="PTHR32282:SF27">
    <property type="entry name" value="PENICILLIN-BINDING PROTEIN 1A"/>
    <property type="match status" value="1"/>
</dbReference>
<keyword evidence="13" id="KW-0808">Transferase</keyword>
<evidence type="ECO:0000256" key="6">
    <source>
        <dbReference type="ARBA" id="ARBA00012448"/>
    </source>
</evidence>
<evidence type="ECO:0000256" key="8">
    <source>
        <dbReference type="ARBA" id="ARBA00022475"/>
    </source>
</evidence>
<keyword evidence="10" id="KW-0121">Carboxypeptidase</keyword>
<dbReference type="InterPro" id="IPR031376">
    <property type="entry name" value="PCB_OB"/>
</dbReference>
<dbReference type="GO" id="GO:0006508">
    <property type="term" value="P:proteolysis"/>
    <property type="evidence" value="ECO:0007669"/>
    <property type="project" value="UniProtKB-KW"/>
</dbReference>
<feature type="compositionally biased region" description="Polar residues" evidence="28">
    <location>
        <begin position="811"/>
        <end position="820"/>
    </location>
</feature>
<dbReference type="Gene3D" id="1.10.3810.10">
    <property type="entry name" value="Biosynthetic peptidoglycan transglycosylase-like"/>
    <property type="match status" value="1"/>
</dbReference>
<evidence type="ECO:0000256" key="21">
    <source>
        <dbReference type="ARBA" id="ARBA00023251"/>
    </source>
</evidence>
<feature type="region of interest" description="Disordered" evidence="28">
    <location>
        <begin position="801"/>
        <end position="828"/>
    </location>
</feature>
<dbReference type="EC" id="2.4.99.28" evidence="25"/>